<dbReference type="AlphaFoldDB" id="A0A4Z2E9P9"/>
<accession>A0A4Z2E9P9</accession>
<reference evidence="1 2" key="1">
    <citation type="submission" date="2019-03" db="EMBL/GenBank/DDBJ databases">
        <title>First draft genome of Liparis tanakae, snailfish: a comprehensive survey of snailfish specific genes.</title>
        <authorList>
            <person name="Kim W."/>
            <person name="Song I."/>
            <person name="Jeong J.-H."/>
            <person name="Kim D."/>
            <person name="Kim S."/>
            <person name="Ryu S."/>
            <person name="Song J.Y."/>
            <person name="Lee S.K."/>
        </authorList>
    </citation>
    <scope>NUCLEOTIDE SEQUENCE [LARGE SCALE GENOMIC DNA]</scope>
    <source>
        <tissue evidence="1">Muscle</tissue>
    </source>
</reference>
<dbReference type="OrthoDB" id="286107at2759"/>
<protein>
    <submittedName>
        <fullName evidence="1">Dynein heavy chain 5, axonemal</fullName>
    </submittedName>
</protein>
<gene>
    <name evidence="1" type="primary">Dnah5_1</name>
    <name evidence="1" type="ORF">EYF80_064447</name>
</gene>
<evidence type="ECO:0000313" key="2">
    <source>
        <dbReference type="Proteomes" id="UP000314294"/>
    </source>
</evidence>
<name>A0A4Z2E9P9_9TELE</name>
<sequence>MRPFVGRVSKAASDLLECRIGRLLRRTASCRLLPLPEDRPAPPHDLLLQARGAVPAAAAALSWQSQQVEKYVFELIEELKRKMKTTETVNLEGSFLCLHPDSKQKTRCLSCPPCLFYNLIGQLCHRNTEALVKATRSSLDALRRRLLVLKHQPSSAPPPPPLFRASIQLSIPNIVLRPSLEDMQV</sequence>
<comment type="caution">
    <text evidence="1">The sequence shown here is derived from an EMBL/GenBank/DDBJ whole genome shotgun (WGS) entry which is preliminary data.</text>
</comment>
<dbReference type="EMBL" id="SRLO01012583">
    <property type="protein sequence ID" value="TNN25423.1"/>
    <property type="molecule type" value="Genomic_DNA"/>
</dbReference>
<proteinExistence type="predicted"/>
<organism evidence="1 2">
    <name type="scientific">Liparis tanakae</name>
    <name type="common">Tanaka's snailfish</name>
    <dbReference type="NCBI Taxonomy" id="230148"/>
    <lineage>
        <taxon>Eukaryota</taxon>
        <taxon>Metazoa</taxon>
        <taxon>Chordata</taxon>
        <taxon>Craniata</taxon>
        <taxon>Vertebrata</taxon>
        <taxon>Euteleostomi</taxon>
        <taxon>Actinopterygii</taxon>
        <taxon>Neopterygii</taxon>
        <taxon>Teleostei</taxon>
        <taxon>Neoteleostei</taxon>
        <taxon>Acanthomorphata</taxon>
        <taxon>Eupercaria</taxon>
        <taxon>Perciformes</taxon>
        <taxon>Cottioidei</taxon>
        <taxon>Cottales</taxon>
        <taxon>Liparidae</taxon>
        <taxon>Liparis</taxon>
    </lineage>
</organism>
<keyword evidence="2" id="KW-1185">Reference proteome</keyword>
<evidence type="ECO:0000313" key="1">
    <source>
        <dbReference type="EMBL" id="TNN25423.1"/>
    </source>
</evidence>
<dbReference type="Proteomes" id="UP000314294">
    <property type="component" value="Unassembled WGS sequence"/>
</dbReference>